<feature type="transmembrane region" description="Helical" evidence="3">
    <location>
        <begin position="495"/>
        <end position="517"/>
    </location>
</feature>
<feature type="transmembrane region" description="Helical" evidence="3">
    <location>
        <begin position="420"/>
        <end position="446"/>
    </location>
</feature>
<dbReference type="AlphaFoldDB" id="A0A0B2RJ05"/>
<evidence type="ECO:0000259" key="4">
    <source>
        <dbReference type="Pfam" id="PF13962"/>
    </source>
</evidence>
<keyword evidence="3" id="KW-0472">Membrane</keyword>
<name>A0A0B2RJ05_GLYSO</name>
<dbReference type="SMART" id="SM00248">
    <property type="entry name" value="ANK"/>
    <property type="match status" value="3"/>
</dbReference>
<dbReference type="EMBL" id="KN650252">
    <property type="protein sequence ID" value="KHN32284.1"/>
    <property type="molecule type" value="Genomic_DNA"/>
</dbReference>
<evidence type="ECO:0000256" key="2">
    <source>
        <dbReference type="SAM" id="MobiDB-lite"/>
    </source>
</evidence>
<protein>
    <submittedName>
        <fullName evidence="5">Ankyrin repeat-containing protein</fullName>
    </submittedName>
</protein>
<keyword evidence="3" id="KW-0812">Transmembrane</keyword>
<dbReference type="Proteomes" id="UP000053555">
    <property type="component" value="Unassembled WGS sequence"/>
</dbReference>
<dbReference type="InterPro" id="IPR036770">
    <property type="entry name" value="Ankyrin_rpt-contain_sf"/>
</dbReference>
<feature type="compositionally biased region" description="Basic and acidic residues" evidence="2">
    <location>
        <begin position="128"/>
        <end position="141"/>
    </location>
</feature>
<evidence type="ECO:0000256" key="1">
    <source>
        <dbReference type="ARBA" id="ARBA00004413"/>
    </source>
</evidence>
<feature type="transmembrane region" description="Helical" evidence="3">
    <location>
        <begin position="380"/>
        <end position="400"/>
    </location>
</feature>
<dbReference type="InterPro" id="IPR002110">
    <property type="entry name" value="Ankyrin_rpt"/>
</dbReference>
<evidence type="ECO:0000256" key="3">
    <source>
        <dbReference type="SAM" id="Phobius"/>
    </source>
</evidence>
<feature type="domain" description="PGG" evidence="4">
    <location>
        <begin position="375"/>
        <end position="486"/>
    </location>
</feature>
<sequence>MGNCVNNTLLHETIFCTRVEMAGVVFKFEKEAPPEDAPEEKKGLPLVEIINDSGETPLFRAAKLGMLKMLKYMAKHAQGDIPRLFVRFDKHSILHASILGQFFVLPEEGYEIDDDEEEEENGSADFGQRSDLESGQQDKAKLPSSEFNGIGRIWQRKKQHKLAEHLAELLVQRDFSWQISFHENFQPLIVLPVLSSKSDRIKHIHHMKEMHKTISHSRSYKLITTATSIPHSKNYTPLLMAAGSGIVEIVEKIIDKFPEAICHVSQDEHNVLHMAVKHRQLKIFNMLKKHSAFKSLLFRITAEGRTLLHQISRMEFYVEQHLPGVAFQLQDELRWYERVRNIVPPHYLMHCDKDGLTAEDVLEMEHREMHKEAKGWIKETAQSCSTVAVLVATVVFAAAYTIPGGTDQNNGTPVFLGSRIFLFFTATDVVALVSSLASVVMFLSILTSPFELWDFRSSLPRKLSLGFASLFFSLVCTMLTFSATVLLTVRLENQLQQWASVLFFCAVFFPVAIFWRLQFPLYKMVQRLAKRLFKTLKQAVPTTLINYFRKRTRRRKYHIIID</sequence>
<comment type="subcellular location">
    <subcellularLocation>
        <location evidence="1">Cell membrane</location>
        <topology evidence="1">Peripheral membrane protein</topology>
        <orientation evidence="1">Cytoplasmic side</orientation>
    </subcellularLocation>
</comment>
<gene>
    <name evidence="5" type="ORF">glysoja_039147</name>
</gene>
<dbReference type="Pfam" id="PF13962">
    <property type="entry name" value="PGG"/>
    <property type="match status" value="1"/>
</dbReference>
<dbReference type="Gene3D" id="1.25.40.20">
    <property type="entry name" value="Ankyrin repeat-containing domain"/>
    <property type="match status" value="1"/>
</dbReference>
<proteinExistence type="predicted"/>
<organism evidence="5">
    <name type="scientific">Glycine soja</name>
    <name type="common">Wild soybean</name>
    <dbReference type="NCBI Taxonomy" id="3848"/>
    <lineage>
        <taxon>Eukaryota</taxon>
        <taxon>Viridiplantae</taxon>
        <taxon>Streptophyta</taxon>
        <taxon>Embryophyta</taxon>
        <taxon>Tracheophyta</taxon>
        <taxon>Spermatophyta</taxon>
        <taxon>Magnoliopsida</taxon>
        <taxon>eudicotyledons</taxon>
        <taxon>Gunneridae</taxon>
        <taxon>Pentapetalae</taxon>
        <taxon>rosids</taxon>
        <taxon>fabids</taxon>
        <taxon>Fabales</taxon>
        <taxon>Fabaceae</taxon>
        <taxon>Papilionoideae</taxon>
        <taxon>50 kb inversion clade</taxon>
        <taxon>NPAAA clade</taxon>
        <taxon>indigoferoid/millettioid clade</taxon>
        <taxon>Phaseoleae</taxon>
        <taxon>Glycine</taxon>
        <taxon>Glycine subgen. Soja</taxon>
    </lineage>
</organism>
<accession>A0A0B2RJ05</accession>
<dbReference type="PANTHER" id="PTHR24177">
    <property type="entry name" value="CASKIN"/>
    <property type="match status" value="1"/>
</dbReference>
<dbReference type="SUPFAM" id="SSF48403">
    <property type="entry name" value="Ankyrin repeat"/>
    <property type="match status" value="1"/>
</dbReference>
<dbReference type="PANTHER" id="PTHR24177:SF215">
    <property type="entry name" value="PGG DOMAIN-CONTAINING PROTEIN"/>
    <property type="match status" value="1"/>
</dbReference>
<keyword evidence="3" id="KW-1133">Transmembrane helix</keyword>
<dbReference type="FunFam" id="1.25.40.20:FF:000692">
    <property type="entry name" value="Uncharacterized protein"/>
    <property type="match status" value="1"/>
</dbReference>
<feature type="compositionally biased region" description="Acidic residues" evidence="2">
    <location>
        <begin position="113"/>
        <end position="122"/>
    </location>
</feature>
<reference evidence="5" key="1">
    <citation type="submission" date="2014-07" db="EMBL/GenBank/DDBJ databases">
        <title>Identification of a novel salt tolerance gene in wild soybean by whole-genome sequencing.</title>
        <authorList>
            <person name="Lam H.-M."/>
            <person name="Qi X."/>
            <person name="Li M.-W."/>
            <person name="Liu X."/>
            <person name="Xie M."/>
            <person name="Ni M."/>
            <person name="Xu X."/>
        </authorList>
    </citation>
    <scope>NUCLEOTIDE SEQUENCE [LARGE SCALE GENOMIC DNA]</scope>
    <source>
        <tissue evidence="5">Root</tissue>
    </source>
</reference>
<evidence type="ECO:0000313" key="5">
    <source>
        <dbReference type="EMBL" id="KHN32284.1"/>
    </source>
</evidence>
<dbReference type="InterPro" id="IPR026961">
    <property type="entry name" value="PGG_dom"/>
</dbReference>
<feature type="transmembrane region" description="Helical" evidence="3">
    <location>
        <begin position="467"/>
        <end position="489"/>
    </location>
</feature>
<dbReference type="GO" id="GO:0005886">
    <property type="term" value="C:plasma membrane"/>
    <property type="evidence" value="ECO:0007669"/>
    <property type="project" value="UniProtKB-SubCell"/>
</dbReference>
<feature type="region of interest" description="Disordered" evidence="2">
    <location>
        <begin position="113"/>
        <end position="144"/>
    </location>
</feature>